<sequence>MVIVPTTTLSAKESSPTASPNPSSTLVMDHPIHYANQGNNDECNNAPIGFSGGFGLLSGIVDSEDNLTHPPGFSNCNSLDGCLSNSYNKGSFLSEIQKKKTLVMGKAMGYNLEGCYDRVKELVEGNRDKMVLR</sequence>
<dbReference type="Proteomes" id="UP001177003">
    <property type="component" value="Chromosome 5"/>
</dbReference>
<dbReference type="AlphaFoldDB" id="A0AA35Z3J0"/>
<name>A0AA35Z3J0_LACSI</name>
<evidence type="ECO:0000313" key="2">
    <source>
        <dbReference type="EMBL" id="CAI9285239.1"/>
    </source>
</evidence>
<reference evidence="2" key="1">
    <citation type="submission" date="2023-04" db="EMBL/GenBank/DDBJ databases">
        <authorList>
            <person name="Vijverberg K."/>
            <person name="Xiong W."/>
            <person name="Schranz E."/>
        </authorList>
    </citation>
    <scope>NUCLEOTIDE SEQUENCE</scope>
</reference>
<dbReference type="EMBL" id="OX465081">
    <property type="protein sequence ID" value="CAI9285239.1"/>
    <property type="molecule type" value="Genomic_DNA"/>
</dbReference>
<keyword evidence="3" id="KW-1185">Reference proteome</keyword>
<proteinExistence type="predicted"/>
<accession>A0AA35Z3J0</accession>
<feature type="compositionally biased region" description="Polar residues" evidence="1">
    <location>
        <begin position="1"/>
        <end position="13"/>
    </location>
</feature>
<feature type="region of interest" description="Disordered" evidence="1">
    <location>
        <begin position="1"/>
        <end position="26"/>
    </location>
</feature>
<gene>
    <name evidence="2" type="ORF">LSALG_LOCUS24717</name>
</gene>
<evidence type="ECO:0000256" key="1">
    <source>
        <dbReference type="SAM" id="MobiDB-lite"/>
    </source>
</evidence>
<feature type="compositionally biased region" description="Low complexity" evidence="1">
    <location>
        <begin position="14"/>
        <end position="25"/>
    </location>
</feature>
<organism evidence="2 3">
    <name type="scientific">Lactuca saligna</name>
    <name type="common">Willowleaf lettuce</name>
    <dbReference type="NCBI Taxonomy" id="75948"/>
    <lineage>
        <taxon>Eukaryota</taxon>
        <taxon>Viridiplantae</taxon>
        <taxon>Streptophyta</taxon>
        <taxon>Embryophyta</taxon>
        <taxon>Tracheophyta</taxon>
        <taxon>Spermatophyta</taxon>
        <taxon>Magnoliopsida</taxon>
        <taxon>eudicotyledons</taxon>
        <taxon>Gunneridae</taxon>
        <taxon>Pentapetalae</taxon>
        <taxon>asterids</taxon>
        <taxon>campanulids</taxon>
        <taxon>Asterales</taxon>
        <taxon>Asteraceae</taxon>
        <taxon>Cichorioideae</taxon>
        <taxon>Cichorieae</taxon>
        <taxon>Lactucinae</taxon>
        <taxon>Lactuca</taxon>
    </lineage>
</organism>
<evidence type="ECO:0000313" key="3">
    <source>
        <dbReference type="Proteomes" id="UP001177003"/>
    </source>
</evidence>
<protein>
    <submittedName>
        <fullName evidence="2">Uncharacterized protein</fullName>
    </submittedName>
</protein>